<protein>
    <submittedName>
        <fullName evidence="6">Uncharacterized protein</fullName>
    </submittedName>
</protein>
<dbReference type="InterPro" id="IPR027443">
    <property type="entry name" value="IPNS-like_sf"/>
</dbReference>
<evidence type="ECO:0000313" key="6">
    <source>
        <dbReference type="EMBL" id="VFU61774.1"/>
    </source>
</evidence>
<accession>A0A6N2N718</accession>
<dbReference type="EMBL" id="CAADRP010002129">
    <property type="protein sequence ID" value="VFU61774.1"/>
    <property type="molecule type" value="Genomic_DNA"/>
</dbReference>
<gene>
    <name evidence="6" type="ORF">SVIM_LOCUS463093</name>
</gene>
<dbReference type="Gene3D" id="2.60.120.330">
    <property type="entry name" value="B-lactam Antibiotic, Isopenicillin N Synthase, Chain"/>
    <property type="match status" value="3"/>
</dbReference>
<name>A0A6N2N718_SALVM</name>
<dbReference type="Pfam" id="PF03171">
    <property type="entry name" value="2OG-FeII_Oxy"/>
    <property type="match status" value="1"/>
</dbReference>
<organism evidence="6">
    <name type="scientific">Salix viminalis</name>
    <name type="common">Common osier</name>
    <name type="synonym">Basket willow</name>
    <dbReference type="NCBI Taxonomy" id="40686"/>
    <lineage>
        <taxon>Eukaryota</taxon>
        <taxon>Viridiplantae</taxon>
        <taxon>Streptophyta</taxon>
        <taxon>Embryophyta</taxon>
        <taxon>Tracheophyta</taxon>
        <taxon>Spermatophyta</taxon>
        <taxon>Magnoliopsida</taxon>
        <taxon>eudicotyledons</taxon>
        <taxon>Gunneridae</taxon>
        <taxon>Pentapetalae</taxon>
        <taxon>rosids</taxon>
        <taxon>fabids</taxon>
        <taxon>Malpighiales</taxon>
        <taxon>Salicaceae</taxon>
        <taxon>Saliceae</taxon>
        <taxon>Salix</taxon>
    </lineage>
</organism>
<proteinExistence type="predicted"/>
<dbReference type="GO" id="GO:0046872">
    <property type="term" value="F:metal ion binding"/>
    <property type="evidence" value="ECO:0007669"/>
    <property type="project" value="UniProtKB-KW"/>
</dbReference>
<sequence>MPVAADHLASLSAGAKKTPQTSTDPFPGVQTDLYGLEFWENSVPIIDLGALHGPRRSDIIKHLAHACQQYGFFMVKNHGISEKILSNVMGTAREFFHLPEEEKMQLHSPGDFTSPVRFAPGIKDDDQNIVVSRESLKFLSDPLENYVNLWPTNPSSFRLWLILEQNVSFNYYPTCEKSNLEHTVGLRGHTDPSIITMLLSDEALSNGGYKSLLHRVAASSDTERLSIVSNCYPSKDTQIGPPKELIDDDHPAIYKDFNYEELYDSMLKQRPHDSTRLDPFKVCAD</sequence>
<evidence type="ECO:0000259" key="5">
    <source>
        <dbReference type="Pfam" id="PF14226"/>
    </source>
</evidence>
<dbReference type="GO" id="GO:0031418">
    <property type="term" value="F:L-ascorbic acid binding"/>
    <property type="evidence" value="ECO:0007669"/>
    <property type="project" value="UniProtKB-KW"/>
</dbReference>
<dbReference type="Pfam" id="PF14226">
    <property type="entry name" value="DIOX_N"/>
    <property type="match status" value="1"/>
</dbReference>
<dbReference type="InterPro" id="IPR044861">
    <property type="entry name" value="IPNS-like_FE2OG_OXY"/>
</dbReference>
<feature type="domain" description="Non-haem dioxygenase N-terminal" evidence="5">
    <location>
        <begin position="43"/>
        <end position="153"/>
    </location>
</feature>
<keyword evidence="3" id="KW-0408">Iron</keyword>
<evidence type="ECO:0000256" key="3">
    <source>
        <dbReference type="ARBA" id="ARBA00023004"/>
    </source>
</evidence>
<reference evidence="6" key="1">
    <citation type="submission" date="2019-03" db="EMBL/GenBank/DDBJ databases">
        <authorList>
            <person name="Mank J."/>
            <person name="Almeida P."/>
        </authorList>
    </citation>
    <scope>NUCLEOTIDE SEQUENCE</scope>
    <source>
        <strain evidence="6">78183</strain>
    </source>
</reference>
<keyword evidence="2" id="KW-0847">Vitamin C</keyword>
<dbReference type="SUPFAM" id="SSF51197">
    <property type="entry name" value="Clavaminate synthase-like"/>
    <property type="match status" value="1"/>
</dbReference>
<dbReference type="InterPro" id="IPR026992">
    <property type="entry name" value="DIOX_N"/>
</dbReference>
<dbReference type="InterPro" id="IPR050295">
    <property type="entry name" value="Plant_2OG-oxidoreductases"/>
</dbReference>
<dbReference type="PANTHER" id="PTHR47991">
    <property type="entry name" value="OXOGLUTARATE/IRON-DEPENDENT DIOXYGENASE"/>
    <property type="match status" value="1"/>
</dbReference>
<dbReference type="AlphaFoldDB" id="A0A6N2N718"/>
<evidence type="ECO:0000256" key="1">
    <source>
        <dbReference type="ARBA" id="ARBA00022723"/>
    </source>
</evidence>
<feature type="domain" description="Isopenicillin N synthase-like Fe(2+) 2OG dioxygenase" evidence="4">
    <location>
        <begin position="165"/>
        <end position="202"/>
    </location>
</feature>
<evidence type="ECO:0000256" key="2">
    <source>
        <dbReference type="ARBA" id="ARBA00022896"/>
    </source>
</evidence>
<evidence type="ECO:0000259" key="4">
    <source>
        <dbReference type="Pfam" id="PF03171"/>
    </source>
</evidence>
<keyword evidence="1" id="KW-0479">Metal-binding</keyword>